<dbReference type="RefSeq" id="WP_194812808.1">
    <property type="nucleotide sequence ID" value="NZ_CP063056.1"/>
</dbReference>
<reference evidence="3 4" key="1">
    <citation type="submission" date="2020-10" db="EMBL/GenBank/DDBJ databases">
        <title>Genome Sequencing of Rodentibacter spp. strain DSM111151.</title>
        <authorList>
            <person name="Benga L."/>
            <person name="Lautwein T."/>
        </authorList>
    </citation>
    <scope>NUCLEOTIDE SEQUENCE [LARGE SCALE GENOMIC DNA]</scope>
    <source>
        <strain evidence="3 4">DSM 111151</strain>
    </source>
</reference>
<feature type="compositionally biased region" description="Basic and acidic residues" evidence="1">
    <location>
        <begin position="3079"/>
        <end position="3089"/>
    </location>
</feature>
<dbReference type="Pfam" id="PF05860">
    <property type="entry name" value="TPS"/>
    <property type="match status" value="1"/>
</dbReference>
<dbReference type="InterPro" id="IPR008638">
    <property type="entry name" value="FhaB/CdiA-like_TPS"/>
</dbReference>
<dbReference type="InterPro" id="IPR010069">
    <property type="entry name" value="CdiA_FHA1_rpt"/>
</dbReference>
<feature type="region of interest" description="Disordered" evidence="1">
    <location>
        <begin position="3057"/>
        <end position="3089"/>
    </location>
</feature>
<dbReference type="Pfam" id="PF13018">
    <property type="entry name" value="ESPR"/>
    <property type="match status" value="1"/>
</dbReference>
<dbReference type="Pfam" id="PF13332">
    <property type="entry name" value="Fil_haemagg_2"/>
    <property type="match status" value="2"/>
</dbReference>
<feature type="compositionally biased region" description="Basic and acidic residues" evidence="1">
    <location>
        <begin position="2277"/>
        <end position="2286"/>
    </location>
</feature>
<feature type="domain" description="Filamentous haemagglutinin FhaB/tRNA nuclease CdiA-like TPS" evidence="2">
    <location>
        <begin position="94"/>
        <end position="214"/>
    </location>
</feature>
<dbReference type="EMBL" id="CP063056">
    <property type="protein sequence ID" value="QPB43234.1"/>
    <property type="molecule type" value="Genomic_DNA"/>
</dbReference>
<sequence>MNKKCFCVIFSNTLQRLVVTSELAKSADKSSSGEKHQSAVSFEAIWATLKPLSFSLFCALGFVVFSSQAVADTLIIKADPNAPKNQQPIVLQTANGLPQVNIQTPNDKGLSHNKYQDFNVDTKGAILNNSRKTTLTQQAGMVQGNPYLVRGEAKVILNEVTSNNPSQLKGYLEVAGKKAEVIIANPNGLYCDGCGTINAARSTMTTGKPQIKDGQIESFKIERGKVKVNGKGLDNSRVDYTNILAREAEINAGLWAGKKLNVVTGQNEIKQASLENADNDLQITRISSEKLAENQPHFALDVSELGGMYAGKIHLVGTEQGLGVRNAGHIGASAETLTVDSQGKIVNSGILNAQRQITLKTPKEIENNGRIEAKTQHIELQSNANIKQNGNVIAQAGGISASAKNTISQRGETVAKGKISYKANDISAAQSALIAAGVTTTQTANGETRQLDSQSAQGANIDIQAENKAQLASRHMASGKLNINAQSVNLDNSQNHAYDIVVIAKSGDVQADNSRLSAVENLRISTPKTLSTQNSQLAANRIQTSQQNLHTQNALWQQFGTGDFSLNARHIQNQGGTFSTGGDFNVNADDIDNTSGRLIAGQNLTIKISDKLNSAQGMLFANNNLSLQANQLMNTNGLIKSLGNMSLNIRDISNRQTNISDNIQKGIIALGHLAVNSATVDNTLGFIGSNRNLAINADKLFNDSGKVYAAQQAELRLNNGYYSRGGQLQASSLSITTPIIEQQQGNITVNHQLNIIGDSLVSANRSTISANEINMKLAKSLTQSESAILGNHSVVIDVKGGLDNTNSTVASRHNDLVINTDNATLNNAKGTLFAKENLRLNSGNLNNDEGIVQSKSNATLRVNEISNKDGVIMANSAEVISAGINNEKGMVFTHTALNIVSNVLNNAKGSIISLGELNINTQGEALNNLQGQIFANAVKLNSGAINNQQGLLRGDKTLVIDTNNQQLNNQQTQEERQGIVGLGSVVLNNISQLNNTQGRIATAENLAINTRTLTNTKGIVNAQAQTTIHADQIDNQKGSIWGANTHLNAATINNRKEGQNGSLIGANDTLNITAIQLNNQQTVATGDKPNQGLQAKNIQLNTAELNNRQGGIYATNTLSAIIENQFNNQAGEFLAGQTAKIYSQANQLVVDNLAGTIEAGQQLNLKAKTLQNEGTIKTQGNAEIVLTDNFTLNQAFQVGNNLTFSTLGDFVNNVKQIVGNQASFSAANLINHQNAEISANRTLINTGTITNYGLLDGTENIIKTGTLNNLGSGRIYGDHLAIQAEKLNNLNQGEKSATIAARERLDLGVGTLINRDHSLIFSIGDIAIGGQLNDQNQAIGYAKFVDNGSATIEALGNGEVKTERLLNHDLHLKLGEHHTDEHIIEYAPSKNSKRYALLNKDGGEGRFELKNNDKHDSNSYFILKDGTRIASRYWTTWDYNRHTKTSTIEHRDPAKILIGGTLSLSGSDLENNASTLSVGKALLLGDSIFTKNENNGNLTAGGITLKNIDILGDIDVTDTGKWNSFGKERKRYGVRGKKRWAVYGKGRGDFSEIHPTAHFTFNKVLNEIGNDVIGTNTEIDSKSNSTKVELKTIATSSLSASIEKGNIVTPASAVISGQVSASYPEKLGDNRLPVIKTHLAEITLPKAGLYQINPDAPNGYLVETDSKFTDRKKWLSSDYMFNALRYDHNNVQKRLGDGFYEQRLINEQINRLTGRRFLDNYSSDFEQYKALMNNGVYYANKFNLTPGVGLTAAQMAELTSDMVWLVNKEITLPSGKTLTVLTPQVYLVSRNLDVTTQGALISAREISGNIKGNITNSGTIAGRNLTALSAEHLNNQGIVLGSSVNLLAKQKLVNLGGKIQALDSAVLMGNQGVEIASQTSSSANYDGFGNQFAHTNLNRQAEIDVKGQLQIISPKDVTLKAANLNADVIHIQGDKVDIGTVSTSNKQHYNANLDNYSRLDQQQEIGSKLNAANHISILSQNATRVRQAALHSNNGTLAITSINGDIQIQEGRNKEQLAFGAKSTHSGTLQKTTVTTKHDHSYDMAEGSAIDGNRILLRADKGNVTVQGSSVVGEKGFTAIAQNIAIQEAENRMFEQDFEKTSKSGLMGSGGFGFSVGMRKESVENDQTKYYAQKSQVGSLNGDTTLIADKHYSQSASHVTSVKGNVSIQAEQVDIAAASDKYETNYKRTFEQKGLTIAINTPIQAAINAVKQVADSVQTVGESKDNRINAMAAANAGWTAYRAGQTLGQVGKSLGELMQNGTVPTEAVSVSITYSEQKSEETRRTEGSTANNSQVNAGGKVMIQASGGGKQSNINIIGSDVGGKQGTALIADNDVNLTAQQQTHQERSRNKSSGFNAGVAIAVGNGVSFGITAGGNYGRGYGNGDDETYRNSHIGDSSSQTLIQAGNNATLKGAQVQGKGVSLNAENLHIESLQDKMKYQGKQMNVSGQVTVGYGFSASGSYNQSKINSDYASVVEQSGIYAGDEGYQINVGNHTSLKGGLITSSQQAEDQGKNRFSTGTLTAQNIENHANYKGTAFGVSGSASMGGGESAKEVGGAKLMTFGNNTQEQRIDTQTGDVTTKAEGQFSVSKSIGFGYDTGSQSSVTKSGINTANIEIRNANAQLSKSGKTVAETLSAIRTDVTSESAVKNSGVLANNFDKDRVQKELNTQLAVTQEFDKNRQDIKDELYAIVDSKRAEATNIRKQNGGYDTGHSMKLDEEAKSLDEKVRWLDMGLGLALGSVGNSNTLWGMYATTQADRVYRSVTAPKEIWFQKCNSSNGECNRRENSRQIWSLNDLTAEERQILRENGNLLTISNPGIFNDREDALKNAQKQNTSETNQKGIITIMNPPTGDYKGWGEWKILTSLPSELMYAAYDKLNDKFLWGGLPLSNSQKANQDLYLQAMNQGYKIDTSNHSRGGLTASISLQDMNIWKGVKNVPIRKSRFYGTATNVQAYAEQLQRNGYSYTGENRKIYQSGAYSAVHQADFVGNKWGLGLLGSNEATGGACWLCYSHSSYYVEVPEAYLKNKQGQYIDYSGDMVSKENSVGNPQYKEFEKIWGKPKHNGDNSSIPQLIKPANNSDKDFYNEKPF</sequence>
<protein>
    <submittedName>
        <fullName evidence="3">Hemagglutinin repeat-containing protein</fullName>
    </submittedName>
</protein>
<dbReference type="SUPFAM" id="SSF51126">
    <property type="entry name" value="Pectin lyase-like"/>
    <property type="match status" value="1"/>
</dbReference>
<dbReference type="Gene3D" id="2.160.20.10">
    <property type="entry name" value="Single-stranded right-handed beta-helix, Pectin lyase-like"/>
    <property type="match status" value="1"/>
</dbReference>
<evidence type="ECO:0000313" key="4">
    <source>
        <dbReference type="Proteomes" id="UP000663069"/>
    </source>
</evidence>
<evidence type="ECO:0000256" key="1">
    <source>
        <dbReference type="SAM" id="MobiDB-lite"/>
    </source>
</evidence>
<feature type="region of interest" description="Disordered" evidence="1">
    <location>
        <begin position="2273"/>
        <end position="2294"/>
    </location>
</feature>
<dbReference type="NCBIfam" id="TIGR01731">
    <property type="entry name" value="fil_hemag_20aa"/>
    <property type="match status" value="12"/>
</dbReference>
<dbReference type="SMART" id="SM00912">
    <property type="entry name" value="Haemagg_act"/>
    <property type="match status" value="1"/>
</dbReference>
<dbReference type="InterPro" id="IPR012334">
    <property type="entry name" value="Pectin_lyas_fold"/>
</dbReference>
<accession>A0ABX6UZM5</accession>
<dbReference type="NCBIfam" id="TIGR01901">
    <property type="entry name" value="adhes_NPXG"/>
    <property type="match status" value="1"/>
</dbReference>
<dbReference type="InterPro" id="IPR011050">
    <property type="entry name" value="Pectin_lyase_fold/virulence"/>
</dbReference>
<evidence type="ECO:0000313" key="3">
    <source>
        <dbReference type="EMBL" id="QPB43234.1"/>
    </source>
</evidence>
<evidence type="ECO:0000259" key="2">
    <source>
        <dbReference type="SMART" id="SM00912"/>
    </source>
</evidence>
<dbReference type="Proteomes" id="UP000663069">
    <property type="component" value="Chromosome"/>
</dbReference>
<name>A0ABX6UZM5_9PAST</name>
<dbReference type="InterPro" id="IPR025157">
    <property type="entry name" value="Hemagglutinin_rpt"/>
</dbReference>
<dbReference type="InterPro" id="IPR024973">
    <property type="entry name" value="ESPR"/>
</dbReference>
<organism evidence="3 4">
    <name type="scientific">Rodentibacter haemolyticus</name>
    <dbReference type="NCBI Taxonomy" id="2778911"/>
    <lineage>
        <taxon>Bacteria</taxon>
        <taxon>Pseudomonadati</taxon>
        <taxon>Pseudomonadota</taxon>
        <taxon>Gammaproteobacteria</taxon>
        <taxon>Pasteurellales</taxon>
        <taxon>Pasteurellaceae</taxon>
        <taxon>Rodentibacter</taxon>
    </lineage>
</organism>
<keyword evidence="4" id="KW-1185">Reference proteome</keyword>
<gene>
    <name evidence="3" type="ORF">IHV77_03770</name>
</gene>
<proteinExistence type="predicted"/>